<protein>
    <submittedName>
        <fullName evidence="3">Glycine betaine/proline transport system substrate-binding protein</fullName>
    </submittedName>
</protein>
<keyword evidence="1" id="KW-0732">Signal</keyword>
<dbReference type="GO" id="GO:0022857">
    <property type="term" value="F:transmembrane transporter activity"/>
    <property type="evidence" value="ECO:0007669"/>
    <property type="project" value="InterPro"/>
</dbReference>
<dbReference type="GO" id="GO:0015871">
    <property type="term" value="P:choline transport"/>
    <property type="evidence" value="ECO:0007669"/>
    <property type="project" value="InterPro"/>
</dbReference>
<proteinExistence type="predicted"/>
<organism evidence="3 4">
    <name type="scientific">Halanaerobium salsuginis</name>
    <dbReference type="NCBI Taxonomy" id="29563"/>
    <lineage>
        <taxon>Bacteria</taxon>
        <taxon>Bacillati</taxon>
        <taxon>Bacillota</taxon>
        <taxon>Clostridia</taxon>
        <taxon>Halanaerobiales</taxon>
        <taxon>Halanaerobiaceae</taxon>
        <taxon>Halanaerobium</taxon>
    </lineage>
</organism>
<dbReference type="Pfam" id="PF04069">
    <property type="entry name" value="OpuAC"/>
    <property type="match status" value="1"/>
</dbReference>
<dbReference type="Gene3D" id="3.40.190.100">
    <property type="entry name" value="Glycine betaine-binding periplasmic protein, domain 2"/>
    <property type="match status" value="1"/>
</dbReference>
<reference evidence="3 4" key="1">
    <citation type="submission" date="2016-10" db="EMBL/GenBank/DDBJ databases">
        <authorList>
            <person name="de Groot N.N."/>
        </authorList>
    </citation>
    <scope>NUCLEOTIDE SEQUENCE [LARGE SCALE GENOMIC DNA]</scope>
    <source>
        <strain evidence="3 4">ATCC 51327</strain>
    </source>
</reference>
<feature type="chain" id="PRO_5011493228" evidence="1">
    <location>
        <begin position="27"/>
        <end position="307"/>
    </location>
</feature>
<dbReference type="GO" id="GO:0042597">
    <property type="term" value="C:periplasmic space"/>
    <property type="evidence" value="ECO:0007669"/>
    <property type="project" value="InterPro"/>
</dbReference>
<dbReference type="InterPro" id="IPR017783">
    <property type="entry name" value="ABC_choline_sub-bd"/>
</dbReference>
<accession>A0A1I4LFH4</accession>
<dbReference type="GO" id="GO:0033265">
    <property type="term" value="F:choline binding"/>
    <property type="evidence" value="ECO:0007669"/>
    <property type="project" value="InterPro"/>
</dbReference>
<sequence length="307" mass="34700">MKNKITIALLIVLLLPLILTSGRVQADEKEINFGYVQWPGVTVKTEVVAQIAERLGYQTKLISGSQSIVFKGMDTGDLDVFLGNWLPTMKIQFEKYQAKGSVQNVRINLAEVAYRTAVPKYVYQAGVKSLSDLDKYADKFDQRIYGIEPGNEGNLIIQQAIDNNKYNLKDWTLQASSTAGMLSAVKRAINNQEWIAFNGWKPHYMNLLFEIKYLDDPEHIWGEGESVHTVIRTGFAEENPNFYKFLEQFKVTADIQNHWINSYKREGKSPDQVAKEWLAANPDLVSSCLKGVKTTSGQPAQEILKSN</sequence>
<name>A0A1I4LFH4_9FIRM</name>
<dbReference type="GO" id="GO:0043190">
    <property type="term" value="C:ATP-binding cassette (ABC) transporter complex"/>
    <property type="evidence" value="ECO:0007669"/>
    <property type="project" value="InterPro"/>
</dbReference>
<evidence type="ECO:0000259" key="2">
    <source>
        <dbReference type="Pfam" id="PF04069"/>
    </source>
</evidence>
<dbReference type="AlphaFoldDB" id="A0A1I4LFH4"/>
<dbReference type="Gene3D" id="3.40.190.10">
    <property type="entry name" value="Periplasmic binding protein-like II"/>
    <property type="match status" value="1"/>
</dbReference>
<dbReference type="EMBL" id="FOTI01000040">
    <property type="protein sequence ID" value="SFL89785.1"/>
    <property type="molecule type" value="Genomic_DNA"/>
</dbReference>
<dbReference type="Proteomes" id="UP000199006">
    <property type="component" value="Unassembled WGS sequence"/>
</dbReference>
<evidence type="ECO:0000256" key="1">
    <source>
        <dbReference type="SAM" id="SignalP"/>
    </source>
</evidence>
<feature type="signal peptide" evidence="1">
    <location>
        <begin position="1"/>
        <end position="26"/>
    </location>
</feature>
<dbReference type="STRING" id="29563.SAMN02983006_02311"/>
<feature type="domain" description="ABC-type glycine betaine transport system substrate-binding" evidence="2">
    <location>
        <begin position="29"/>
        <end position="279"/>
    </location>
</feature>
<gene>
    <name evidence="3" type="ORF">SAMN02983006_02311</name>
</gene>
<evidence type="ECO:0000313" key="4">
    <source>
        <dbReference type="Proteomes" id="UP000199006"/>
    </source>
</evidence>
<dbReference type="SUPFAM" id="SSF53850">
    <property type="entry name" value="Periplasmic binding protein-like II"/>
    <property type="match status" value="1"/>
</dbReference>
<dbReference type="CDD" id="cd13640">
    <property type="entry name" value="PBP2_ChoX"/>
    <property type="match status" value="1"/>
</dbReference>
<keyword evidence="4" id="KW-1185">Reference proteome</keyword>
<evidence type="ECO:0000313" key="3">
    <source>
        <dbReference type="EMBL" id="SFL89785.1"/>
    </source>
</evidence>
<dbReference type="RefSeq" id="WP_089862341.1">
    <property type="nucleotide sequence ID" value="NZ_FOTI01000040.1"/>
</dbReference>
<dbReference type="OrthoDB" id="9787902at2"/>
<dbReference type="InterPro" id="IPR007210">
    <property type="entry name" value="ABC_Gly_betaine_transp_sub-bd"/>
</dbReference>